<keyword evidence="1" id="KW-0472">Membrane</keyword>
<feature type="transmembrane region" description="Helical" evidence="1">
    <location>
        <begin position="178"/>
        <end position="197"/>
    </location>
</feature>
<feature type="transmembrane region" description="Helical" evidence="1">
    <location>
        <begin position="148"/>
        <end position="169"/>
    </location>
</feature>
<feature type="transmembrane region" description="Helical" evidence="1">
    <location>
        <begin position="35"/>
        <end position="52"/>
    </location>
</feature>
<comment type="caution">
    <text evidence="2">The sequence shown here is derived from an EMBL/GenBank/DDBJ whole genome shotgun (WGS) entry which is preliminary data.</text>
</comment>
<evidence type="ECO:0000256" key="1">
    <source>
        <dbReference type="SAM" id="Phobius"/>
    </source>
</evidence>
<name>A0A0G1I167_UNCK3</name>
<evidence type="ECO:0000313" key="2">
    <source>
        <dbReference type="EMBL" id="KKT52583.1"/>
    </source>
</evidence>
<sequence>MILEWLWKFRKLLLLEVLLIGLMETMYWWPKLLVWWLIAVAVVVLFFAWWIGNAKISRNVGAFAGELTWAVLSGIGFLAFSLFNFWQVQLTILVVIAIVAFVVYCHQNRVDTGQWSLPAINWLGSIDLLILFVATLSLMLMVRFYTINIAWLMVGMALQLILALYLLFWRQNLPLGKFWLYAAVLALVGEEVVWLTSAWNKNAYFKAFILLVIYYLFSELVLHYLKGNLTVRVVFEYIGIALVLMLALFIFDWLFVLAPSIL</sequence>
<accession>A0A0G1I167</accession>
<feature type="transmembrane region" description="Helical" evidence="1">
    <location>
        <begin position="234"/>
        <end position="256"/>
    </location>
</feature>
<feature type="transmembrane region" description="Helical" evidence="1">
    <location>
        <begin position="59"/>
        <end position="80"/>
    </location>
</feature>
<reference evidence="2 3" key="1">
    <citation type="journal article" date="2015" name="Nature">
        <title>rRNA introns, odd ribosomes, and small enigmatic genomes across a large radiation of phyla.</title>
        <authorList>
            <person name="Brown C.T."/>
            <person name="Hug L.A."/>
            <person name="Thomas B.C."/>
            <person name="Sharon I."/>
            <person name="Castelle C.J."/>
            <person name="Singh A."/>
            <person name="Wilkins M.J."/>
            <person name="Williams K.H."/>
            <person name="Banfield J.F."/>
        </authorList>
    </citation>
    <scope>NUCLEOTIDE SEQUENCE [LARGE SCALE GENOMIC DNA]</scope>
</reference>
<evidence type="ECO:0000313" key="3">
    <source>
        <dbReference type="Proteomes" id="UP000034752"/>
    </source>
</evidence>
<feature type="transmembrane region" description="Helical" evidence="1">
    <location>
        <begin position="203"/>
        <end position="222"/>
    </location>
</feature>
<gene>
    <name evidence="2" type="ORF">VE96_C0014G0006</name>
</gene>
<feature type="transmembrane region" description="Helical" evidence="1">
    <location>
        <begin position="86"/>
        <end position="105"/>
    </location>
</feature>
<feature type="transmembrane region" description="Helical" evidence="1">
    <location>
        <begin position="117"/>
        <end position="142"/>
    </location>
</feature>
<dbReference type="AlphaFoldDB" id="A0A0G1I167"/>
<dbReference type="Proteomes" id="UP000034752">
    <property type="component" value="Unassembled WGS sequence"/>
</dbReference>
<dbReference type="EMBL" id="LCIJ01000014">
    <property type="protein sequence ID" value="KKT52583.1"/>
    <property type="molecule type" value="Genomic_DNA"/>
</dbReference>
<proteinExistence type="predicted"/>
<protein>
    <submittedName>
        <fullName evidence="2">Uncharacterized protein</fullName>
    </submittedName>
</protein>
<keyword evidence="1" id="KW-0812">Transmembrane</keyword>
<organism evidence="2 3">
    <name type="scientific">candidate division Kazan bacterium GW2011_GWA1_44_22</name>
    <dbReference type="NCBI Taxonomy" id="1620410"/>
    <lineage>
        <taxon>Bacteria</taxon>
        <taxon>Bacteria division Kazan-3B-28</taxon>
    </lineage>
</organism>
<keyword evidence="1" id="KW-1133">Transmembrane helix</keyword>
<feature type="transmembrane region" description="Helical" evidence="1">
    <location>
        <begin position="12"/>
        <end position="29"/>
    </location>
</feature>